<keyword evidence="3 8" id="KW-0812">Transmembrane</keyword>
<reference evidence="10" key="1">
    <citation type="submission" date="2020-05" db="EMBL/GenBank/DDBJ databases">
        <title>WGS assembly of Panicum virgatum.</title>
        <authorList>
            <person name="Lovell J.T."/>
            <person name="Jenkins J."/>
            <person name="Shu S."/>
            <person name="Juenger T.E."/>
            <person name="Schmutz J."/>
        </authorList>
    </citation>
    <scope>NUCLEOTIDE SEQUENCE</scope>
    <source>
        <strain evidence="10">AP13</strain>
    </source>
</reference>
<evidence type="ECO:0000259" key="9">
    <source>
        <dbReference type="PROSITE" id="PS50004"/>
    </source>
</evidence>
<dbReference type="PANTHER" id="PTHR31425">
    <property type="entry name" value="PHOSPHORIBOSYLANTHRANILATE TRANSFERASE ISOFORM 1"/>
    <property type="match status" value="1"/>
</dbReference>
<evidence type="ECO:0000256" key="5">
    <source>
        <dbReference type="ARBA" id="ARBA00022989"/>
    </source>
</evidence>
<dbReference type="EMBL" id="CM029050">
    <property type="protein sequence ID" value="KAG2566858.1"/>
    <property type="molecule type" value="Genomic_DNA"/>
</dbReference>
<feature type="transmembrane region" description="Helical" evidence="8">
    <location>
        <begin position="730"/>
        <end position="762"/>
    </location>
</feature>
<comment type="similarity">
    <text evidence="2">Belongs to the MCTP family.</text>
</comment>
<evidence type="ECO:0000256" key="6">
    <source>
        <dbReference type="ARBA" id="ARBA00023136"/>
    </source>
</evidence>
<evidence type="ECO:0000313" key="10">
    <source>
        <dbReference type="EMBL" id="KAG2566858.1"/>
    </source>
</evidence>
<dbReference type="PANTHER" id="PTHR31425:SF19">
    <property type="entry name" value="OS04G0472900 PROTEIN"/>
    <property type="match status" value="1"/>
</dbReference>
<evidence type="ECO:0000256" key="2">
    <source>
        <dbReference type="ARBA" id="ARBA00007923"/>
    </source>
</evidence>
<feature type="domain" description="C2" evidence="9">
    <location>
        <begin position="305"/>
        <end position="436"/>
    </location>
</feature>
<protein>
    <recommendedName>
        <fullName evidence="9">C2 domain-containing protein</fullName>
    </recommendedName>
</protein>
<comment type="caution">
    <text evidence="10">The sequence shown here is derived from an EMBL/GenBank/DDBJ whole genome shotgun (WGS) entry which is preliminary data.</text>
</comment>
<evidence type="ECO:0000256" key="4">
    <source>
        <dbReference type="ARBA" id="ARBA00022737"/>
    </source>
</evidence>
<sequence>MHLDSNHITSALVRHLFDLFTSLPVSTIASSFCKEVFAQSLARFVPPCMPSLAGDGEADHLTNSADTSRANARRGHPLPASPVMAYPYVFRAQAPPVRVEDHKAAKDAAAPVAPQAREQWPAGASRSARPHGAGARWLGGLGSGERLASAYDLVETMQYLYVRVVKARGLPASAVSGGCSPYVEARVGNYRGATRHLEGTSGPEWNQVFAFSMDRVQATALEVLVRDKDALARDGCVGRVAFDIAEAPVRVPPDSPLAPQWYCLEGTGGKMAASGEVMLAVWVGTQADEAFADTWHADAASARGGGGAAAVQSTRSKVYVTPKLWYLRISVLEAQDVVPPGAGGIADKGRHADVFAKVQVGGMVLRTRPCAPRSPMSLAWNEELVFAVAEPFDEPAVLIVEARVHPGKDEIIGRVVLPLTLFEKRLDRRQVQAQWFSLEPFGRPPEAVFAGRVQLRACLEGAYHVMEEPTMYASDTRPTARQLWRPAIAVLEVGVLGAQGLTPMKTVDGRGTTDAYCVAKYGHKWVCTRTVVDSCSPRWNEQYTWEVYDPCTVLTLAVFDNCQLGTAAAGGSGAARDQRFGKVRIRLSTLEMDKVYTTAHPLVVLHPSGLRKNGELCLAVRLTCLSLGSVVLLYGQPFLPKMHYVHPFTVLQLDNLRRQAMGIVAARLSRAEPPLRREVVEYMLDADSHAWSIRRSKANFFRVTALLAGAASTARWLADVCRWKNPAATVLVHALFVTLMCFPELILPTLFLYMSAAGLWSYRRRPRRPPHMDARLSCAEAVHPDELDEELDTFPTSRPNAVVRLRYDRLRSVAGQIQTVVGDVATQGERVRSLLAWRDPRATGMFTAFCLVAAVVLYVTPIRVVALVVGLYVLRHPRFRSRMPSAAGNFFKRLPSRADTML</sequence>
<dbReference type="InterPro" id="IPR047257">
    <property type="entry name" value="C2B_MCTP_PRT_plant"/>
</dbReference>
<dbReference type="Pfam" id="PF08372">
    <property type="entry name" value="PRT_C"/>
    <property type="match status" value="1"/>
</dbReference>
<dbReference type="Gene3D" id="2.60.40.150">
    <property type="entry name" value="C2 domain"/>
    <property type="match status" value="3"/>
</dbReference>
<dbReference type="InterPro" id="IPR035892">
    <property type="entry name" value="C2_domain_sf"/>
</dbReference>
<dbReference type="SUPFAM" id="SSF49562">
    <property type="entry name" value="C2 domain (Calcium/lipid-binding domain, CaLB)"/>
    <property type="match status" value="3"/>
</dbReference>
<keyword evidence="5 8" id="KW-1133">Transmembrane helix</keyword>
<accession>A0A8T0Q141</accession>
<proteinExistence type="inferred from homology"/>
<dbReference type="InterPro" id="IPR047255">
    <property type="entry name" value="C2D_MCTP_PRT_plant"/>
</dbReference>
<keyword evidence="11" id="KW-1185">Reference proteome</keyword>
<feature type="region of interest" description="Disordered" evidence="7">
    <location>
        <begin position="110"/>
        <end position="131"/>
    </location>
</feature>
<dbReference type="AlphaFoldDB" id="A0A8T0Q141"/>
<name>A0A8T0Q141_PANVG</name>
<feature type="compositionally biased region" description="Polar residues" evidence="7">
    <location>
        <begin position="61"/>
        <end position="70"/>
    </location>
</feature>
<keyword evidence="4" id="KW-0677">Repeat</keyword>
<feature type="compositionally biased region" description="Low complexity" evidence="7">
    <location>
        <begin position="110"/>
        <end position="119"/>
    </location>
</feature>
<dbReference type="InterPro" id="IPR047258">
    <property type="entry name" value="C2C_MCTP_PRT_plant"/>
</dbReference>
<dbReference type="CDD" id="cd08378">
    <property type="entry name" value="C2B_MCTP_PRT_plant"/>
    <property type="match status" value="1"/>
</dbReference>
<feature type="region of interest" description="Disordered" evidence="7">
    <location>
        <begin position="56"/>
        <end position="78"/>
    </location>
</feature>
<evidence type="ECO:0000313" key="11">
    <source>
        <dbReference type="Proteomes" id="UP000823388"/>
    </source>
</evidence>
<feature type="domain" description="C2" evidence="9">
    <location>
        <begin position="472"/>
        <end position="600"/>
    </location>
</feature>
<evidence type="ECO:0000256" key="1">
    <source>
        <dbReference type="ARBA" id="ARBA00004141"/>
    </source>
</evidence>
<feature type="domain" description="C2" evidence="9">
    <location>
        <begin position="141"/>
        <end position="262"/>
    </location>
</feature>
<dbReference type="InterPro" id="IPR000008">
    <property type="entry name" value="C2_dom"/>
</dbReference>
<dbReference type="InterPro" id="IPR047259">
    <property type="entry name" value="QUIRKY-like"/>
</dbReference>
<dbReference type="SMART" id="SM00239">
    <property type="entry name" value="C2"/>
    <property type="match status" value="3"/>
</dbReference>
<dbReference type="FunFam" id="2.60.40.150:FF:000090">
    <property type="entry name" value="C2 domain-containing protein"/>
    <property type="match status" value="1"/>
</dbReference>
<dbReference type="Proteomes" id="UP000823388">
    <property type="component" value="Chromosome 7N"/>
</dbReference>
<feature type="transmembrane region" description="Helical" evidence="8">
    <location>
        <begin position="848"/>
        <end position="874"/>
    </location>
</feature>
<evidence type="ECO:0000256" key="3">
    <source>
        <dbReference type="ARBA" id="ARBA00022692"/>
    </source>
</evidence>
<dbReference type="InterPro" id="IPR013583">
    <property type="entry name" value="MCTP_C"/>
</dbReference>
<dbReference type="PROSITE" id="PS50004">
    <property type="entry name" value="C2"/>
    <property type="match status" value="3"/>
</dbReference>
<dbReference type="GO" id="GO:0016020">
    <property type="term" value="C:membrane"/>
    <property type="evidence" value="ECO:0007669"/>
    <property type="project" value="UniProtKB-SubCell"/>
</dbReference>
<organism evidence="10 11">
    <name type="scientific">Panicum virgatum</name>
    <name type="common">Blackwell switchgrass</name>
    <dbReference type="NCBI Taxonomy" id="38727"/>
    <lineage>
        <taxon>Eukaryota</taxon>
        <taxon>Viridiplantae</taxon>
        <taxon>Streptophyta</taxon>
        <taxon>Embryophyta</taxon>
        <taxon>Tracheophyta</taxon>
        <taxon>Spermatophyta</taxon>
        <taxon>Magnoliopsida</taxon>
        <taxon>Liliopsida</taxon>
        <taxon>Poales</taxon>
        <taxon>Poaceae</taxon>
        <taxon>PACMAD clade</taxon>
        <taxon>Panicoideae</taxon>
        <taxon>Panicodae</taxon>
        <taxon>Paniceae</taxon>
        <taxon>Panicinae</taxon>
        <taxon>Panicum</taxon>
        <taxon>Panicum sect. Hiantes</taxon>
    </lineage>
</organism>
<comment type="subcellular location">
    <subcellularLocation>
        <location evidence="1">Membrane</location>
        <topology evidence="1">Multi-pass membrane protein</topology>
    </subcellularLocation>
</comment>
<dbReference type="Pfam" id="PF00168">
    <property type="entry name" value="C2"/>
    <property type="match status" value="3"/>
</dbReference>
<evidence type="ECO:0000256" key="7">
    <source>
        <dbReference type="SAM" id="MobiDB-lite"/>
    </source>
</evidence>
<evidence type="ECO:0000256" key="8">
    <source>
        <dbReference type="SAM" id="Phobius"/>
    </source>
</evidence>
<gene>
    <name evidence="10" type="ORF">PVAP13_7NG237400</name>
</gene>
<dbReference type="CDD" id="cd08379">
    <property type="entry name" value="C2D_MCTP_PRT_plant"/>
    <property type="match status" value="1"/>
</dbReference>
<dbReference type="OrthoDB" id="624084at2759"/>
<keyword evidence="6 8" id="KW-0472">Membrane</keyword>
<dbReference type="CDD" id="cd04019">
    <property type="entry name" value="C2C_MCTP_PRT_plant"/>
    <property type="match status" value="1"/>
</dbReference>